<evidence type="ECO:0000313" key="3">
    <source>
        <dbReference type="Proteomes" id="UP000279833"/>
    </source>
</evidence>
<accession>A0A183L4V2</accession>
<protein>
    <submittedName>
        <fullName evidence="4">TBP-binding domain-containing protein</fullName>
    </submittedName>
</protein>
<reference evidence="2 3" key="2">
    <citation type="submission" date="2018-11" db="EMBL/GenBank/DDBJ databases">
        <authorList>
            <consortium name="Pathogen Informatics"/>
        </authorList>
    </citation>
    <scope>NUCLEOTIDE SEQUENCE [LARGE SCALE GENOMIC DNA]</scope>
    <source>
        <strain evidence="2">Dakar</strain>
        <strain evidence="3">Dakar, Senegal</strain>
    </source>
</reference>
<keyword evidence="3" id="KW-1185">Reference proteome</keyword>
<name>A0A183L4V2_9TREM</name>
<reference evidence="4" key="1">
    <citation type="submission" date="2016-06" db="UniProtKB">
        <authorList>
            <consortium name="WormBaseParasite"/>
        </authorList>
    </citation>
    <scope>IDENTIFICATION</scope>
</reference>
<dbReference type="EMBL" id="UZAK01049135">
    <property type="protein sequence ID" value="VDP78700.1"/>
    <property type="molecule type" value="Genomic_DNA"/>
</dbReference>
<evidence type="ECO:0000313" key="2">
    <source>
        <dbReference type="EMBL" id="VDP78700.1"/>
    </source>
</evidence>
<dbReference type="Proteomes" id="UP000279833">
    <property type="component" value="Unassembled WGS sequence"/>
</dbReference>
<evidence type="ECO:0000313" key="4">
    <source>
        <dbReference type="WBParaSite" id="SCUD_0002236701-mRNA-1"/>
    </source>
</evidence>
<feature type="region of interest" description="Disordered" evidence="1">
    <location>
        <begin position="1"/>
        <end position="20"/>
    </location>
</feature>
<dbReference type="WBParaSite" id="SCUD_0002236701-mRNA-1">
    <property type="protein sequence ID" value="SCUD_0002236701-mRNA-1"/>
    <property type="gene ID" value="SCUD_0002236701"/>
</dbReference>
<gene>
    <name evidence="2" type="ORF">SCUD_LOCUS22364</name>
</gene>
<sequence>MKQTSDDPDVGEDEELEDEVDIDEMLAEEFAVSSSLQVLALFNNNPFFKLENLSTR</sequence>
<dbReference type="AlphaFoldDB" id="A0A183L4V2"/>
<evidence type="ECO:0000256" key="1">
    <source>
        <dbReference type="SAM" id="MobiDB-lite"/>
    </source>
</evidence>
<organism evidence="4">
    <name type="scientific">Schistosoma curassoni</name>
    <dbReference type="NCBI Taxonomy" id="6186"/>
    <lineage>
        <taxon>Eukaryota</taxon>
        <taxon>Metazoa</taxon>
        <taxon>Spiralia</taxon>
        <taxon>Lophotrochozoa</taxon>
        <taxon>Platyhelminthes</taxon>
        <taxon>Trematoda</taxon>
        <taxon>Digenea</taxon>
        <taxon>Strigeidida</taxon>
        <taxon>Schistosomatoidea</taxon>
        <taxon>Schistosomatidae</taxon>
        <taxon>Schistosoma</taxon>
    </lineage>
</organism>
<proteinExistence type="predicted"/>